<gene>
    <name evidence="11" type="primary">PARPA_12534.1 scaffold 45109</name>
</gene>
<comment type="catalytic activity">
    <reaction evidence="8 10">
        <text>hydrogencarbonate + H(+) = CO2 + H2O</text>
        <dbReference type="Rhea" id="RHEA:10748"/>
        <dbReference type="ChEBI" id="CHEBI:15377"/>
        <dbReference type="ChEBI" id="CHEBI:15378"/>
        <dbReference type="ChEBI" id="CHEBI:16526"/>
        <dbReference type="ChEBI" id="CHEBI:17544"/>
        <dbReference type="EC" id="4.2.1.1"/>
    </reaction>
</comment>
<dbReference type="GO" id="GO:0008270">
    <property type="term" value="F:zinc ion binding"/>
    <property type="evidence" value="ECO:0007669"/>
    <property type="project" value="UniProtKB-UniRule"/>
</dbReference>
<dbReference type="InterPro" id="IPR015892">
    <property type="entry name" value="Carbonic_anhydrase_CS"/>
</dbReference>
<dbReference type="FunFam" id="3.40.1050.10:FF:000001">
    <property type="entry name" value="Carbonic anhydrase"/>
    <property type="match status" value="1"/>
</dbReference>
<dbReference type="Gene3D" id="3.40.1050.10">
    <property type="entry name" value="Carbonic anhydrase"/>
    <property type="match status" value="1"/>
</dbReference>
<name>A0A0B7NLD4_9FUNG</name>
<dbReference type="InterPro" id="IPR036874">
    <property type="entry name" value="Carbonic_anhydrase_sf"/>
</dbReference>
<feature type="binding site" evidence="9">
    <location>
        <position position="130"/>
    </location>
    <ligand>
        <name>Zn(2+)</name>
        <dbReference type="ChEBI" id="CHEBI:29105"/>
    </ligand>
</feature>
<keyword evidence="5 9" id="KW-0862">Zinc</keyword>
<evidence type="ECO:0000256" key="1">
    <source>
        <dbReference type="ARBA" id="ARBA00006217"/>
    </source>
</evidence>
<reference evidence="11 12" key="1">
    <citation type="submission" date="2014-09" db="EMBL/GenBank/DDBJ databases">
        <authorList>
            <person name="Ellenberger Sabrina"/>
        </authorList>
    </citation>
    <scope>NUCLEOTIDE SEQUENCE [LARGE SCALE GENOMIC DNA]</scope>
    <source>
        <strain evidence="11 12">CBS 412.66</strain>
    </source>
</reference>
<dbReference type="AlphaFoldDB" id="A0A0B7NLD4"/>
<dbReference type="CDD" id="cd00883">
    <property type="entry name" value="beta_CA_cladeA"/>
    <property type="match status" value="1"/>
</dbReference>
<keyword evidence="6 10" id="KW-0456">Lyase</keyword>
<evidence type="ECO:0000256" key="4">
    <source>
        <dbReference type="ARBA" id="ARBA00022723"/>
    </source>
</evidence>
<accession>A0A0B7NLD4</accession>
<comment type="similarity">
    <text evidence="1 10">Belongs to the beta-class carbonic anhydrase family.</text>
</comment>
<comment type="cofactor">
    <cofactor evidence="9">
        <name>Zn(2+)</name>
        <dbReference type="ChEBI" id="CHEBI:29105"/>
    </cofactor>
    <text evidence="9">Binds 1 zinc ion per subunit.</text>
</comment>
<evidence type="ECO:0000256" key="9">
    <source>
        <dbReference type="PIRSR" id="PIRSR601765-1"/>
    </source>
</evidence>
<keyword evidence="4 9" id="KW-0479">Metal-binding</keyword>
<feature type="binding site" evidence="9">
    <location>
        <position position="133"/>
    </location>
    <ligand>
        <name>Zn(2+)</name>
        <dbReference type="ChEBI" id="CHEBI:29105"/>
    </ligand>
</feature>
<evidence type="ECO:0000256" key="10">
    <source>
        <dbReference type="RuleBase" id="RU003956"/>
    </source>
</evidence>
<evidence type="ECO:0000256" key="2">
    <source>
        <dbReference type="ARBA" id="ARBA00012925"/>
    </source>
</evidence>
<keyword evidence="12" id="KW-1185">Reference proteome</keyword>
<evidence type="ECO:0000313" key="11">
    <source>
        <dbReference type="EMBL" id="CEP18232.1"/>
    </source>
</evidence>
<dbReference type="InterPro" id="IPR001765">
    <property type="entry name" value="Carbonic_anhydrase"/>
</dbReference>
<dbReference type="STRING" id="35722.A0A0B7NLD4"/>
<evidence type="ECO:0000256" key="6">
    <source>
        <dbReference type="ARBA" id="ARBA00023239"/>
    </source>
</evidence>
<dbReference type="EMBL" id="LN733769">
    <property type="protein sequence ID" value="CEP18232.1"/>
    <property type="molecule type" value="Genomic_DNA"/>
</dbReference>
<evidence type="ECO:0000313" key="12">
    <source>
        <dbReference type="Proteomes" id="UP000054107"/>
    </source>
</evidence>
<dbReference type="PROSITE" id="PS00704">
    <property type="entry name" value="PROK_CO2_ANHYDRASE_1"/>
    <property type="match status" value="1"/>
</dbReference>
<feature type="binding site" evidence="9">
    <location>
        <position position="76"/>
    </location>
    <ligand>
        <name>Zn(2+)</name>
        <dbReference type="ChEBI" id="CHEBI:29105"/>
    </ligand>
</feature>
<dbReference type="GO" id="GO:0004089">
    <property type="term" value="F:carbonate dehydratase activity"/>
    <property type="evidence" value="ECO:0007669"/>
    <property type="project" value="UniProtKB-UniRule"/>
</dbReference>
<dbReference type="EC" id="4.2.1.1" evidence="2 10"/>
<dbReference type="SUPFAM" id="SSF53056">
    <property type="entry name" value="beta-carbonic anhydrase, cab"/>
    <property type="match status" value="1"/>
</dbReference>
<dbReference type="Pfam" id="PF00484">
    <property type="entry name" value="Pro_CA"/>
    <property type="match status" value="1"/>
</dbReference>
<evidence type="ECO:0000256" key="3">
    <source>
        <dbReference type="ARBA" id="ARBA00014628"/>
    </source>
</evidence>
<dbReference type="PANTHER" id="PTHR11002">
    <property type="entry name" value="CARBONIC ANHYDRASE"/>
    <property type="match status" value="1"/>
</dbReference>
<feature type="binding site" evidence="9">
    <location>
        <position position="74"/>
    </location>
    <ligand>
        <name>Zn(2+)</name>
        <dbReference type="ChEBI" id="CHEBI:29105"/>
    </ligand>
</feature>
<dbReference type="Proteomes" id="UP000054107">
    <property type="component" value="Unassembled WGS sequence"/>
</dbReference>
<dbReference type="PANTHER" id="PTHR11002:SF76">
    <property type="entry name" value="CARBONIC ANHYDRASE"/>
    <property type="match status" value="1"/>
</dbReference>
<evidence type="ECO:0000256" key="8">
    <source>
        <dbReference type="ARBA" id="ARBA00048348"/>
    </source>
</evidence>
<evidence type="ECO:0000256" key="5">
    <source>
        <dbReference type="ARBA" id="ARBA00022833"/>
    </source>
</evidence>
<dbReference type="SMART" id="SM00947">
    <property type="entry name" value="Pro_CA"/>
    <property type="match status" value="1"/>
</dbReference>
<dbReference type="OrthoDB" id="10248475at2759"/>
<dbReference type="GO" id="GO:0015976">
    <property type="term" value="P:carbon utilization"/>
    <property type="evidence" value="ECO:0007669"/>
    <property type="project" value="InterPro"/>
</dbReference>
<dbReference type="NCBIfam" id="NF007756">
    <property type="entry name" value="PRK10437.1"/>
    <property type="match status" value="1"/>
</dbReference>
<dbReference type="PROSITE" id="PS00705">
    <property type="entry name" value="PROK_CO2_ANHYDRASE_2"/>
    <property type="match status" value="1"/>
</dbReference>
<evidence type="ECO:0000256" key="7">
    <source>
        <dbReference type="ARBA" id="ARBA00031969"/>
    </source>
</evidence>
<organism evidence="11 12">
    <name type="scientific">Parasitella parasitica</name>
    <dbReference type="NCBI Taxonomy" id="35722"/>
    <lineage>
        <taxon>Eukaryota</taxon>
        <taxon>Fungi</taxon>
        <taxon>Fungi incertae sedis</taxon>
        <taxon>Mucoromycota</taxon>
        <taxon>Mucoromycotina</taxon>
        <taxon>Mucoromycetes</taxon>
        <taxon>Mucorales</taxon>
        <taxon>Mucorineae</taxon>
        <taxon>Mucoraceae</taxon>
        <taxon>Parasitella</taxon>
    </lineage>
</organism>
<sequence length="243" mass="27154">MAHNQENVQKQEQAAFATPTFATHTMNRFDPADVDLSGVLENNKKWASQVKEEDPDFLSNIAKQQTPKILWIGCSDSRVPANVVTALPPGEVFVHRNIANVVTNSDLSCLSVLQYAVDVLKVEHIIVCGHYNCGGVTAAMGHEQFGLIDNWLRNIKDVYRLHEAELGAIKDETDRLYRLIELNAIHSAKNVCHSTIVQNAWARGQTLTVHSWAFDIETGIAKKLEFNACDGKQLQSIYVTRKD</sequence>
<comment type="function">
    <text evidence="10">Reversible hydration of carbon dioxide.</text>
</comment>
<proteinExistence type="inferred from homology"/>
<protein>
    <recommendedName>
        <fullName evidence="3 10">Carbonic anhydrase</fullName>
        <ecNumber evidence="2 10">4.2.1.1</ecNumber>
    </recommendedName>
    <alternativeName>
        <fullName evidence="7 10">Carbonate dehydratase</fullName>
    </alternativeName>
</protein>